<keyword evidence="2" id="KW-1185">Reference proteome</keyword>
<dbReference type="AlphaFoldDB" id="A0A914PYZ1"/>
<evidence type="ECO:0000313" key="2">
    <source>
        <dbReference type="Proteomes" id="UP000887578"/>
    </source>
</evidence>
<evidence type="ECO:0000259" key="1">
    <source>
        <dbReference type="PROSITE" id="PS50097"/>
    </source>
</evidence>
<dbReference type="InterPro" id="IPR011333">
    <property type="entry name" value="SKP1/BTB/POZ_sf"/>
</dbReference>
<evidence type="ECO:0000313" key="3">
    <source>
        <dbReference type="WBParaSite" id="PDA_v2.g24077.t1"/>
    </source>
</evidence>
<proteinExistence type="predicted"/>
<feature type="domain" description="BTB" evidence="1">
    <location>
        <begin position="328"/>
        <end position="387"/>
    </location>
</feature>
<dbReference type="Gene3D" id="3.30.710.10">
    <property type="entry name" value="Potassium Channel Kv1.1, Chain A"/>
    <property type="match status" value="2"/>
</dbReference>
<protein>
    <submittedName>
        <fullName evidence="3">BTB domain-containing protein</fullName>
    </submittedName>
</protein>
<dbReference type="SMART" id="SM00225">
    <property type="entry name" value="BTB"/>
    <property type="match status" value="2"/>
</dbReference>
<dbReference type="WBParaSite" id="PDA_v2.g24077.t1">
    <property type="protein sequence ID" value="PDA_v2.g24077.t1"/>
    <property type="gene ID" value="PDA_v2.g24077"/>
</dbReference>
<dbReference type="SUPFAM" id="SSF49599">
    <property type="entry name" value="TRAF domain-like"/>
    <property type="match status" value="4"/>
</dbReference>
<feature type="domain" description="BTB" evidence="1">
    <location>
        <begin position="791"/>
        <end position="853"/>
    </location>
</feature>
<dbReference type="CDD" id="cd18186">
    <property type="entry name" value="BTB_POZ_ZBTB_KLHL-like"/>
    <property type="match status" value="2"/>
</dbReference>
<sequence>MGNCFDKPKRENDCNDHINTGAQILSPFNAEWKFKKADLLPLKDSANEYLTEFLIGKYYYDANIPGLQYNIEVYPNENNEDRRGETWAFLYVNGSKERKITVEFVISIESTNFSKSLDYVYNDYYGWGGRLCKSSELFDSRSKFFVDEVMTIKVKGTFRAPIPTIPKICTPISFEWKIKEAVLKEIVNKGSNDGYLCSGKINVPLCFDFSYCLEICPNKIREDENKTETVLFLLLEMGDEKKIEAIFDVSIVSAQFNRCFKYVFEESYGWGGRLCLTADLFNPSKKYFVDGILTVNFNGVLIAEESRISMLKCKNDFVPEFAITDEDKDFLIIIGDKEIKVHKQLLKDASPVFAGMFQSGMKEEIDNKMIIVDFDFETVEVAINLFYGKTVLEEFSFEDALSLYRFGDKYLCRKIMDLVENQLIELISPSNVVQLIKFSSPDSHNIKGLYQRCIDSLIMYFKNSTPVFGSESLDKKFLPKKIWQIMESSSFNEIVCPFEAEWKFHKADLMHLKDYKTGFLNGKCFYSPNIPGLRYHIQICPNGDASDRDGQTWIFLYVNGSNERKIKAEFSISVEAADFFRDFYYIYEASSGRGRCFCNTLDFFDTTSKFFINGEIIIKVKGTFKAPRPLIPIICTPISFQWKIKESDLKEIINEESNDGYLYSMRINAFHNAGYYLQIYPSRIRDGGIEAHTELFLHLQMGDETKIEASFDFSIDSAGLNCGMSFFYEESYGWGTHFLCSTADLLDPSKGFINDGYLTINLNGILMKQKKQFITLNYKRSLAPKSFNDDKDFLIVVDGKKVLVHKQLLINVSPVFAGMFQSGMKEAIENKMVIVDFPFKIVEAAIKLLYGDRGTCKFILEDLLLLSKFSDKYRIQFIMARFG</sequence>
<reference evidence="3" key="1">
    <citation type="submission" date="2022-11" db="UniProtKB">
        <authorList>
            <consortium name="WormBaseParasite"/>
        </authorList>
    </citation>
    <scope>IDENTIFICATION</scope>
</reference>
<accession>A0A914PYZ1</accession>
<dbReference type="SUPFAM" id="SSF54695">
    <property type="entry name" value="POZ domain"/>
    <property type="match status" value="2"/>
</dbReference>
<dbReference type="PANTHER" id="PTHR24413">
    <property type="entry name" value="SPECKLE-TYPE POZ PROTEIN"/>
    <property type="match status" value="1"/>
</dbReference>
<dbReference type="PROSITE" id="PS50097">
    <property type="entry name" value="BTB"/>
    <property type="match status" value="2"/>
</dbReference>
<dbReference type="InterPro" id="IPR008974">
    <property type="entry name" value="TRAF-like"/>
</dbReference>
<name>A0A914PYZ1_9BILA</name>
<dbReference type="Pfam" id="PF00651">
    <property type="entry name" value="BTB"/>
    <property type="match status" value="2"/>
</dbReference>
<dbReference type="Proteomes" id="UP000887578">
    <property type="component" value="Unplaced"/>
</dbReference>
<dbReference type="Gene3D" id="2.60.210.10">
    <property type="entry name" value="Apoptosis, Tumor Necrosis Factor Receptor Associated Protein 2, Chain A"/>
    <property type="match status" value="2"/>
</dbReference>
<organism evidence="2 3">
    <name type="scientific">Panagrolaimus davidi</name>
    <dbReference type="NCBI Taxonomy" id="227884"/>
    <lineage>
        <taxon>Eukaryota</taxon>
        <taxon>Metazoa</taxon>
        <taxon>Ecdysozoa</taxon>
        <taxon>Nematoda</taxon>
        <taxon>Chromadorea</taxon>
        <taxon>Rhabditida</taxon>
        <taxon>Tylenchina</taxon>
        <taxon>Panagrolaimomorpha</taxon>
        <taxon>Panagrolaimoidea</taxon>
        <taxon>Panagrolaimidae</taxon>
        <taxon>Panagrolaimus</taxon>
    </lineage>
</organism>
<dbReference type="InterPro" id="IPR000210">
    <property type="entry name" value="BTB/POZ_dom"/>
</dbReference>